<dbReference type="EMBL" id="JBAKFM010000005">
    <property type="protein sequence ID" value="MEX0469919.1"/>
    <property type="molecule type" value="Genomic_DNA"/>
</dbReference>
<evidence type="ECO:0000259" key="1">
    <source>
        <dbReference type="Pfam" id="PF04233"/>
    </source>
</evidence>
<dbReference type="RefSeq" id="WP_367991120.1">
    <property type="nucleotide sequence ID" value="NZ_JBAKFM010000005.1"/>
</dbReference>
<sequence length="350" mass="38588">MALDDYLADVGTRRQIMIQRFANGTLEELRPILNNLLEELSQRIATTGQSRARLGKLMAEVESLIQAAGGEINQGLRQRILDFAEDETAFQQSMYREVTDVETTLPTNEQLEAAIMGKATELVVGAETQRMTVDSMVQRFSTSNAKEIKNTISGGFIAGDTTDQITQRVRQKVTGRTAAQARTVVATAVNHAATEAKEQFARQNSDVVRGEKYLATLDSRTTLTCAGFDGEVFPVGEGPKPPLHYNCRSTRVIVPTEGSLLDGLEGERPAVVDGEAQIVSGNKTFRGWLRDQPVEFRDEFFGKFQNGREKRLLFDQGGLDPNDFIDSSGAQMTLAELRDKHPLAFQQAGL</sequence>
<evidence type="ECO:0000313" key="2">
    <source>
        <dbReference type="EMBL" id="MEX0469919.1"/>
    </source>
</evidence>
<protein>
    <submittedName>
        <fullName evidence="2">Minor capsid protein</fullName>
    </submittedName>
</protein>
<reference evidence="2 3" key="1">
    <citation type="submission" date="2024-02" db="EMBL/GenBank/DDBJ databases">
        <title>New especies of Spiribacter isolated from saline water.</title>
        <authorList>
            <person name="Leon M.J."/>
            <person name="De La Haba R."/>
            <person name="Sanchez-Porro C."/>
            <person name="Ventosa A."/>
        </authorList>
    </citation>
    <scope>NUCLEOTIDE SEQUENCE [LARGE SCALE GENOMIC DNA]</scope>
    <source>
        <strain evidence="3">ag22IC6-390</strain>
    </source>
</reference>
<gene>
    <name evidence="2" type="ORF">V6X73_09290</name>
</gene>
<dbReference type="PIRSF" id="PIRSF034565">
    <property type="entry name" value="UCP034565"/>
    <property type="match status" value="1"/>
</dbReference>
<dbReference type="Pfam" id="PF04233">
    <property type="entry name" value="Phage_Mu_F"/>
    <property type="match status" value="1"/>
</dbReference>
<accession>A0ABV3TE41</accession>
<feature type="domain" description="Phage head morphogenesis" evidence="1">
    <location>
        <begin position="147"/>
        <end position="250"/>
    </location>
</feature>
<comment type="caution">
    <text evidence="2">The sequence shown here is derived from an EMBL/GenBank/DDBJ whole genome shotgun (WGS) entry which is preliminary data.</text>
</comment>
<keyword evidence="3" id="KW-1185">Reference proteome</keyword>
<proteinExistence type="predicted"/>
<dbReference type="InterPro" id="IPR017029">
    <property type="entry name" value="Phage_head_put"/>
</dbReference>
<name>A0ABV3TE41_9GAMM</name>
<evidence type="ECO:0000313" key="3">
    <source>
        <dbReference type="Proteomes" id="UP001556709"/>
    </source>
</evidence>
<dbReference type="InterPro" id="IPR006528">
    <property type="entry name" value="Phage_head_morphogenesis_dom"/>
</dbReference>
<organism evidence="2 3">
    <name type="scientific">Spiribacter pallidus</name>
    <dbReference type="NCBI Taxonomy" id="1987936"/>
    <lineage>
        <taxon>Bacteria</taxon>
        <taxon>Pseudomonadati</taxon>
        <taxon>Pseudomonadota</taxon>
        <taxon>Gammaproteobacteria</taxon>
        <taxon>Chromatiales</taxon>
        <taxon>Ectothiorhodospiraceae</taxon>
        <taxon>Spiribacter</taxon>
    </lineage>
</organism>
<dbReference type="NCBIfam" id="TIGR01641">
    <property type="entry name" value="phageSPP1_gp7"/>
    <property type="match status" value="1"/>
</dbReference>
<dbReference type="Proteomes" id="UP001556709">
    <property type="component" value="Unassembled WGS sequence"/>
</dbReference>